<keyword evidence="11" id="KW-1185">Reference proteome</keyword>
<gene>
    <name evidence="10" type="ORF">GCM10025790_12940</name>
</gene>
<comment type="caution">
    <text evidence="10">The sequence shown here is derived from an EMBL/GenBank/DDBJ whole genome shotgun (WGS) entry which is preliminary data.</text>
</comment>
<proteinExistence type="inferred from homology"/>
<comment type="cofactor">
    <cofactor evidence="1">
        <name>Mn(2+)</name>
        <dbReference type="ChEBI" id="CHEBI:29035"/>
    </cofactor>
</comment>
<dbReference type="InterPro" id="IPR000086">
    <property type="entry name" value="NUDIX_hydrolase_dom"/>
</dbReference>
<dbReference type="SUPFAM" id="SSF55811">
    <property type="entry name" value="Nudix"/>
    <property type="match status" value="1"/>
</dbReference>
<organism evidence="10 11">
    <name type="scientific">Nesterenkonia rhizosphaerae</name>
    <dbReference type="NCBI Taxonomy" id="1348272"/>
    <lineage>
        <taxon>Bacteria</taxon>
        <taxon>Bacillati</taxon>
        <taxon>Actinomycetota</taxon>
        <taxon>Actinomycetes</taxon>
        <taxon>Micrococcales</taxon>
        <taxon>Micrococcaceae</taxon>
        <taxon>Nesterenkonia</taxon>
    </lineage>
</organism>
<evidence type="ECO:0000256" key="2">
    <source>
        <dbReference type="ARBA" id="ARBA00001946"/>
    </source>
</evidence>
<dbReference type="CDD" id="cd03426">
    <property type="entry name" value="NUDIX_CoAse_Nudt7"/>
    <property type="match status" value="1"/>
</dbReference>
<comment type="similarity">
    <text evidence="3">Belongs to the Nudix hydrolase family. PCD1 subfamily.</text>
</comment>
<dbReference type="InterPro" id="IPR000059">
    <property type="entry name" value="NUDIX_hydrolase_NudL_CS"/>
</dbReference>
<evidence type="ECO:0000256" key="8">
    <source>
        <dbReference type="SAM" id="MobiDB-lite"/>
    </source>
</evidence>
<keyword evidence="6" id="KW-0460">Magnesium</keyword>
<name>A0ABP9FVU0_9MICC</name>
<feature type="compositionally biased region" description="Low complexity" evidence="8">
    <location>
        <begin position="1"/>
        <end position="27"/>
    </location>
</feature>
<dbReference type="InterPro" id="IPR045121">
    <property type="entry name" value="CoAse"/>
</dbReference>
<evidence type="ECO:0000313" key="10">
    <source>
        <dbReference type="EMBL" id="GAA4918652.1"/>
    </source>
</evidence>
<evidence type="ECO:0000256" key="4">
    <source>
        <dbReference type="ARBA" id="ARBA00022723"/>
    </source>
</evidence>
<dbReference type="Gene3D" id="3.90.79.10">
    <property type="entry name" value="Nucleoside Triphosphate Pyrophosphohydrolase"/>
    <property type="match status" value="1"/>
</dbReference>
<evidence type="ECO:0000313" key="11">
    <source>
        <dbReference type="Proteomes" id="UP001500368"/>
    </source>
</evidence>
<evidence type="ECO:0000259" key="9">
    <source>
        <dbReference type="PROSITE" id="PS51462"/>
    </source>
</evidence>
<evidence type="ECO:0000256" key="1">
    <source>
        <dbReference type="ARBA" id="ARBA00001936"/>
    </source>
</evidence>
<dbReference type="InterPro" id="IPR015797">
    <property type="entry name" value="NUDIX_hydrolase-like_dom_sf"/>
</dbReference>
<protein>
    <recommendedName>
        <fullName evidence="9">Nudix hydrolase domain-containing protein</fullName>
    </recommendedName>
</protein>
<sequence length="267" mass="28627">MTAPDQADPLDPEPAAARAAASRTEPAVPVPTDYDGVASALTRLLDSARGYQQAFPEAAAAGGWWNPLPLEQPPTTPTVDPLNARQAGVLVLMSCTGSIEGPRVLLTERATGLRKHPGQISFPGGSADDTDADIVATALRESQEETALDPSTVVVLGTLPPAPVPVSGFMVTPVLAVTRDCGVLTPSEDEVARVLQLPVKELVAAESRYSAVLMRDNVKLSSPAFWTHDSFVWGFTGILLDRMLDRLGWAEPWDPDRELDPRQFRRS</sequence>
<reference evidence="11" key="1">
    <citation type="journal article" date="2019" name="Int. J. Syst. Evol. Microbiol.">
        <title>The Global Catalogue of Microorganisms (GCM) 10K type strain sequencing project: providing services to taxonomists for standard genome sequencing and annotation.</title>
        <authorList>
            <consortium name="The Broad Institute Genomics Platform"/>
            <consortium name="The Broad Institute Genome Sequencing Center for Infectious Disease"/>
            <person name="Wu L."/>
            <person name="Ma J."/>
        </authorList>
    </citation>
    <scope>NUCLEOTIDE SEQUENCE [LARGE SCALE GENOMIC DNA]</scope>
    <source>
        <strain evidence="11">JCM 19129</strain>
    </source>
</reference>
<dbReference type="Proteomes" id="UP001500368">
    <property type="component" value="Unassembled WGS sequence"/>
</dbReference>
<keyword evidence="7" id="KW-0464">Manganese</keyword>
<evidence type="ECO:0000256" key="6">
    <source>
        <dbReference type="ARBA" id="ARBA00022842"/>
    </source>
</evidence>
<dbReference type="Pfam" id="PF00293">
    <property type="entry name" value="NUDIX"/>
    <property type="match status" value="1"/>
</dbReference>
<dbReference type="PROSITE" id="PS51462">
    <property type="entry name" value="NUDIX"/>
    <property type="match status" value="1"/>
</dbReference>
<evidence type="ECO:0000256" key="7">
    <source>
        <dbReference type="ARBA" id="ARBA00023211"/>
    </source>
</evidence>
<dbReference type="PANTHER" id="PTHR12992">
    <property type="entry name" value="NUDIX HYDROLASE"/>
    <property type="match status" value="1"/>
</dbReference>
<keyword evidence="4" id="KW-0479">Metal-binding</keyword>
<dbReference type="EMBL" id="BAABLW010000007">
    <property type="protein sequence ID" value="GAA4918652.1"/>
    <property type="molecule type" value="Genomic_DNA"/>
</dbReference>
<feature type="domain" description="Nudix hydrolase" evidence="9">
    <location>
        <begin position="84"/>
        <end position="219"/>
    </location>
</feature>
<dbReference type="RefSeq" id="WP_345477253.1">
    <property type="nucleotide sequence ID" value="NZ_BAABLW010000007.1"/>
</dbReference>
<feature type="region of interest" description="Disordered" evidence="8">
    <location>
        <begin position="1"/>
        <end position="33"/>
    </location>
</feature>
<accession>A0ABP9FVU0</accession>
<comment type="cofactor">
    <cofactor evidence="2">
        <name>Mg(2+)</name>
        <dbReference type="ChEBI" id="CHEBI:18420"/>
    </cofactor>
</comment>
<dbReference type="PROSITE" id="PS01293">
    <property type="entry name" value="NUDIX_COA"/>
    <property type="match status" value="1"/>
</dbReference>
<dbReference type="PANTHER" id="PTHR12992:SF11">
    <property type="entry name" value="MITOCHONDRIAL COENZYME A DIPHOSPHATASE NUDT8"/>
    <property type="match status" value="1"/>
</dbReference>
<evidence type="ECO:0000256" key="3">
    <source>
        <dbReference type="ARBA" id="ARBA00006506"/>
    </source>
</evidence>
<evidence type="ECO:0000256" key="5">
    <source>
        <dbReference type="ARBA" id="ARBA00022801"/>
    </source>
</evidence>
<keyword evidence="5" id="KW-0378">Hydrolase</keyword>